<evidence type="ECO:0000259" key="1">
    <source>
        <dbReference type="Pfam" id="PF13175"/>
    </source>
</evidence>
<protein>
    <submittedName>
        <fullName evidence="2">ATP-dependent endonuclease of the OLD family</fullName>
    </submittedName>
</protein>
<dbReference type="Pfam" id="PF13175">
    <property type="entry name" value="AAA_15"/>
    <property type="match status" value="1"/>
</dbReference>
<dbReference type="EMBL" id="AUZY01004772">
    <property type="protein sequence ID" value="EQD61873.1"/>
    <property type="molecule type" value="Genomic_DNA"/>
</dbReference>
<feature type="domain" description="Endonuclease GajA/Old nuclease/RecF-like AAA" evidence="1">
    <location>
        <begin position="1"/>
        <end position="96"/>
    </location>
</feature>
<reference evidence="2" key="1">
    <citation type="submission" date="2013-08" db="EMBL/GenBank/DDBJ databases">
        <authorList>
            <person name="Mendez C."/>
            <person name="Richter M."/>
            <person name="Ferrer M."/>
            <person name="Sanchez J."/>
        </authorList>
    </citation>
    <scope>NUCLEOTIDE SEQUENCE</scope>
</reference>
<dbReference type="InterPro" id="IPR041685">
    <property type="entry name" value="AAA_GajA/Old/RecF-like"/>
</dbReference>
<dbReference type="Gene3D" id="3.40.50.300">
    <property type="entry name" value="P-loop containing nucleotide triphosphate hydrolases"/>
    <property type="match status" value="1"/>
</dbReference>
<name>T1AZT4_9ZZZZ</name>
<dbReference type="SUPFAM" id="SSF52540">
    <property type="entry name" value="P-loop containing nucleoside triphosphate hydrolases"/>
    <property type="match status" value="1"/>
</dbReference>
<dbReference type="InterPro" id="IPR027417">
    <property type="entry name" value="P-loop_NTPase"/>
</dbReference>
<proteinExistence type="predicted"/>
<comment type="caution">
    <text evidence="2">The sequence shown here is derived from an EMBL/GenBank/DDBJ whole genome shotgun (WGS) entry which is preliminary data.</text>
</comment>
<dbReference type="GO" id="GO:0004519">
    <property type="term" value="F:endonuclease activity"/>
    <property type="evidence" value="ECO:0007669"/>
    <property type="project" value="UniProtKB-KW"/>
</dbReference>
<organism evidence="2">
    <name type="scientific">mine drainage metagenome</name>
    <dbReference type="NCBI Taxonomy" id="410659"/>
    <lineage>
        <taxon>unclassified sequences</taxon>
        <taxon>metagenomes</taxon>
        <taxon>ecological metagenomes</taxon>
    </lineage>
</organism>
<dbReference type="AlphaFoldDB" id="T1AZT4"/>
<evidence type="ECO:0000313" key="2">
    <source>
        <dbReference type="EMBL" id="EQD61873.1"/>
    </source>
</evidence>
<evidence type="ECO:0000313" key="3">
    <source>
        <dbReference type="EMBL" id="EQD67821.1"/>
    </source>
</evidence>
<gene>
    <name evidence="2" type="ORF">B1B_07494</name>
    <name evidence="3" type="ORF">B2A_00641</name>
</gene>
<keyword evidence="2" id="KW-0540">Nuclease</keyword>
<sequence>MQLKNIRIKNFRLLYDASLLLEKQTTLIVGRNNSGKTSLTEVMKRLLGDSSPSFRLEDFSFATHQSFWNAFVAEAQGADALDVRKALPTIEIQLTFGYEAGEALGTLNEFVIDLDPACTEALVVARYGLRDGKVGELFADLNAPEEEATPDQIELTKVALFKALRDRVPALFGIVFAAVDPNDATNEKIVEASAVRTLCASGFIGAQRGLDDVSQKDRVVIGKVLENLFATAKTNAADAEGHGTAEELEQAVKDIQDKIGADFNLKLDALMPALSLFGYPSLSDQQLRTETTLDPILIRHHAPAIVHNLVGRCDPHPLKIILPTILVPLDLPHQKVAGCFEHLAESVIVLRMARQMTVDIIKSLDAWILCSSAVKNRIDRVSHALRHVFSVFPPGRFLGRDRHSRIRHDDE</sequence>
<keyword evidence="2" id="KW-0255">Endonuclease</keyword>
<accession>T1AZT4</accession>
<keyword evidence="2" id="KW-0378">Hydrolase</keyword>
<reference evidence="2" key="2">
    <citation type="journal article" date="2014" name="ISME J.">
        <title>Microbial stratification in low pH oxic and suboxic macroscopic growths along an acid mine drainage.</title>
        <authorList>
            <person name="Mendez-Garcia C."/>
            <person name="Mesa V."/>
            <person name="Sprenger R.R."/>
            <person name="Richter M."/>
            <person name="Diez M.S."/>
            <person name="Solano J."/>
            <person name="Bargiela R."/>
            <person name="Golyshina O.V."/>
            <person name="Manteca A."/>
            <person name="Ramos J.L."/>
            <person name="Gallego J.R."/>
            <person name="Llorente I."/>
            <person name="Martins Dos Santos V.A."/>
            <person name="Jensen O.N."/>
            <person name="Pelaez A.I."/>
            <person name="Sanchez J."/>
            <person name="Ferrer M."/>
        </authorList>
    </citation>
    <scope>NUCLEOTIDE SEQUENCE</scope>
</reference>
<dbReference type="EMBL" id="AUZZ01000500">
    <property type="protein sequence ID" value="EQD67821.1"/>
    <property type="molecule type" value="Genomic_DNA"/>
</dbReference>